<dbReference type="InterPro" id="IPR010819">
    <property type="entry name" value="AGE/CE"/>
</dbReference>
<dbReference type="GO" id="GO:0004476">
    <property type="term" value="F:mannose-6-phosphate isomerase activity"/>
    <property type="evidence" value="ECO:0007669"/>
    <property type="project" value="UniProtKB-EC"/>
</dbReference>
<organism evidence="3 4">
    <name type="scientific">Rhizobium lusitanum</name>
    <dbReference type="NCBI Taxonomy" id="293958"/>
    <lineage>
        <taxon>Bacteria</taxon>
        <taxon>Pseudomonadati</taxon>
        <taxon>Pseudomonadota</taxon>
        <taxon>Alphaproteobacteria</taxon>
        <taxon>Hyphomicrobiales</taxon>
        <taxon>Rhizobiaceae</taxon>
        <taxon>Rhizobium/Agrobacterium group</taxon>
        <taxon>Rhizobium</taxon>
    </lineage>
</organism>
<evidence type="ECO:0000313" key="3">
    <source>
        <dbReference type="EMBL" id="MBB6486714.1"/>
    </source>
</evidence>
<dbReference type="GO" id="GO:0005975">
    <property type="term" value="P:carbohydrate metabolic process"/>
    <property type="evidence" value="ECO:0007669"/>
    <property type="project" value="InterPro"/>
</dbReference>
<protein>
    <submittedName>
        <fullName evidence="3">N-acylglucosamine 2-epimerase/mannose-6-phosphate isomerase</fullName>
        <ecNumber evidence="3">5.1.3.8</ecNumber>
        <ecNumber evidence="3">5.3.1.8</ecNumber>
    </submittedName>
</protein>
<dbReference type="Gene3D" id="1.50.10.10">
    <property type="match status" value="1"/>
</dbReference>
<dbReference type="PANTHER" id="PTHR15108">
    <property type="entry name" value="N-ACYLGLUCOSAMINE-2-EPIMERASE"/>
    <property type="match status" value="1"/>
</dbReference>
<dbReference type="InterPro" id="IPR008928">
    <property type="entry name" value="6-hairpin_glycosidase_sf"/>
</dbReference>
<name>A0A7X0MDK6_9HYPH</name>
<dbReference type="EC" id="5.3.1.8" evidence="3"/>
<sequence length="389" mass="44581">MNNNLRSAVPYDRIYCHLVDELLPFWSTEGRHRNGCFVEHLDMRGAAVDPGFTRVRVQARQIYVFSHAAHHGIFGSNEVGIKSADFLIKSAWLGAERGWAKLISQRGEVLDDTSDLYDISFAIFALAWAYRINRDQRYLTVALQTVDFLRREMQHPLGGFWNDAQRSFPRQQNPHMHLIEAMNAWGEVSRDERFYRLAAEIIDLFQSRLVDSNTGALGEFFQDDWSPLDGPHGDIVEPGHQFEWAWIIGHYGRIFGDPKPDLMRKLIAFAMKYGFREEKGHTIDQVNRNGAEISPNTRLWPQTETIKACVAAREFLGENRDLIIAKVTNTIFSRFFSPAPIRAGWIDHYDRDGKPLVDKIPSSSLYHVVLAFLEVLRLKGVISMSNSIS</sequence>
<dbReference type="AlphaFoldDB" id="A0A7X0MDK6"/>
<dbReference type="SUPFAM" id="SSF48208">
    <property type="entry name" value="Six-hairpin glycosidases"/>
    <property type="match status" value="1"/>
</dbReference>
<dbReference type="InterPro" id="IPR012341">
    <property type="entry name" value="6hp_glycosidase-like_sf"/>
</dbReference>
<comment type="caution">
    <text evidence="3">The sequence shown here is derived from an EMBL/GenBank/DDBJ whole genome shotgun (WGS) entry which is preliminary data.</text>
</comment>
<proteinExistence type="inferred from homology"/>
<evidence type="ECO:0000256" key="1">
    <source>
        <dbReference type="ARBA" id="ARBA00008558"/>
    </source>
</evidence>
<comment type="similarity">
    <text evidence="1">Belongs to the N-acylglucosamine 2-epimerase family.</text>
</comment>
<dbReference type="Pfam" id="PF07221">
    <property type="entry name" value="GlcNAc_2-epim"/>
    <property type="match status" value="1"/>
</dbReference>
<dbReference type="GO" id="GO:0050121">
    <property type="term" value="F:N-acylglucosamine 2-epimerase activity"/>
    <property type="evidence" value="ECO:0007669"/>
    <property type="project" value="UniProtKB-EC"/>
</dbReference>
<dbReference type="EC" id="5.1.3.8" evidence="3"/>
<dbReference type="RefSeq" id="WP_184706941.1">
    <property type="nucleotide sequence ID" value="NZ_JACHBG010000009.1"/>
</dbReference>
<evidence type="ECO:0000313" key="4">
    <source>
        <dbReference type="Proteomes" id="UP000565576"/>
    </source>
</evidence>
<evidence type="ECO:0000256" key="2">
    <source>
        <dbReference type="ARBA" id="ARBA00023235"/>
    </source>
</evidence>
<accession>A0A7X0MDK6</accession>
<gene>
    <name evidence="3" type="ORF">GGD46_004013</name>
</gene>
<reference evidence="3 4" key="1">
    <citation type="submission" date="2020-08" db="EMBL/GenBank/DDBJ databases">
        <title>Genomic Encyclopedia of Type Strains, Phase IV (KMG-V): Genome sequencing to study the core and pangenomes of soil and plant-associated prokaryotes.</title>
        <authorList>
            <person name="Whitman W."/>
        </authorList>
    </citation>
    <scope>NUCLEOTIDE SEQUENCE [LARGE SCALE GENOMIC DNA]</scope>
    <source>
        <strain evidence="3 4">SEMIA 4060</strain>
    </source>
</reference>
<dbReference type="EMBL" id="JACHBG010000009">
    <property type="protein sequence ID" value="MBB6486714.1"/>
    <property type="molecule type" value="Genomic_DNA"/>
</dbReference>
<dbReference type="Proteomes" id="UP000565576">
    <property type="component" value="Unassembled WGS sequence"/>
</dbReference>
<keyword evidence="2 3" id="KW-0413">Isomerase</keyword>